<dbReference type="GeneID" id="17282431"/>
<protein>
    <submittedName>
        <fullName evidence="2">Uncharacterized protein</fullName>
    </submittedName>
</protein>
<dbReference type="HOGENOM" id="CLU_2549982_0_0_1"/>
<dbReference type="EnsemblProtists" id="EOD37161">
    <property type="protein sequence ID" value="EOD37161"/>
    <property type="gene ID" value="EMIHUDRAFT_362256"/>
</dbReference>
<sequence length="90" mass="9575">MPLRPAWPGTEIARAPPLTTRARSSRSRVPRGKRSSRPTSSGAQGSRRSGGGLAPARRRAVALPASRVLSLGSALRGAALAPLRFRERHD</sequence>
<proteinExistence type="predicted"/>
<name>A0A0D3KN26_EMIH1</name>
<dbReference type="PaxDb" id="2903-EOD37161"/>
<dbReference type="RefSeq" id="XP_005789590.1">
    <property type="nucleotide sequence ID" value="XM_005789533.1"/>
</dbReference>
<dbReference type="AlphaFoldDB" id="A0A0D3KN26"/>
<feature type="region of interest" description="Disordered" evidence="1">
    <location>
        <begin position="1"/>
        <end position="58"/>
    </location>
</feature>
<reference evidence="3" key="1">
    <citation type="journal article" date="2013" name="Nature">
        <title>Pan genome of the phytoplankton Emiliania underpins its global distribution.</title>
        <authorList>
            <person name="Read B.A."/>
            <person name="Kegel J."/>
            <person name="Klute M.J."/>
            <person name="Kuo A."/>
            <person name="Lefebvre S.C."/>
            <person name="Maumus F."/>
            <person name="Mayer C."/>
            <person name="Miller J."/>
            <person name="Monier A."/>
            <person name="Salamov A."/>
            <person name="Young J."/>
            <person name="Aguilar M."/>
            <person name="Claverie J.M."/>
            <person name="Frickenhaus S."/>
            <person name="Gonzalez K."/>
            <person name="Herman E.K."/>
            <person name="Lin Y.C."/>
            <person name="Napier J."/>
            <person name="Ogata H."/>
            <person name="Sarno A.F."/>
            <person name="Shmutz J."/>
            <person name="Schroeder D."/>
            <person name="de Vargas C."/>
            <person name="Verret F."/>
            <person name="von Dassow P."/>
            <person name="Valentin K."/>
            <person name="Van de Peer Y."/>
            <person name="Wheeler G."/>
            <person name="Dacks J.B."/>
            <person name="Delwiche C.F."/>
            <person name="Dyhrman S.T."/>
            <person name="Glockner G."/>
            <person name="John U."/>
            <person name="Richards T."/>
            <person name="Worden A.Z."/>
            <person name="Zhang X."/>
            <person name="Grigoriev I.V."/>
            <person name="Allen A.E."/>
            <person name="Bidle K."/>
            <person name="Borodovsky M."/>
            <person name="Bowler C."/>
            <person name="Brownlee C."/>
            <person name="Cock J.M."/>
            <person name="Elias M."/>
            <person name="Gladyshev V.N."/>
            <person name="Groth M."/>
            <person name="Guda C."/>
            <person name="Hadaegh A."/>
            <person name="Iglesias-Rodriguez M.D."/>
            <person name="Jenkins J."/>
            <person name="Jones B.M."/>
            <person name="Lawson T."/>
            <person name="Leese F."/>
            <person name="Lindquist E."/>
            <person name="Lobanov A."/>
            <person name="Lomsadze A."/>
            <person name="Malik S.B."/>
            <person name="Marsh M.E."/>
            <person name="Mackinder L."/>
            <person name="Mock T."/>
            <person name="Mueller-Roeber B."/>
            <person name="Pagarete A."/>
            <person name="Parker M."/>
            <person name="Probert I."/>
            <person name="Quesneville H."/>
            <person name="Raines C."/>
            <person name="Rensing S.A."/>
            <person name="Riano-Pachon D.M."/>
            <person name="Richier S."/>
            <person name="Rokitta S."/>
            <person name="Shiraiwa Y."/>
            <person name="Soanes D.M."/>
            <person name="van der Giezen M."/>
            <person name="Wahlund T.M."/>
            <person name="Williams B."/>
            <person name="Wilson W."/>
            <person name="Wolfe G."/>
            <person name="Wurch L.L."/>
        </authorList>
    </citation>
    <scope>NUCLEOTIDE SEQUENCE</scope>
</reference>
<accession>A0A0D3KN26</accession>
<keyword evidence="3" id="KW-1185">Reference proteome</keyword>
<dbReference type="Proteomes" id="UP000013827">
    <property type="component" value="Unassembled WGS sequence"/>
</dbReference>
<evidence type="ECO:0000256" key="1">
    <source>
        <dbReference type="SAM" id="MobiDB-lite"/>
    </source>
</evidence>
<evidence type="ECO:0000313" key="2">
    <source>
        <dbReference type="EnsemblProtists" id="EOD37161"/>
    </source>
</evidence>
<organism evidence="2 3">
    <name type="scientific">Emiliania huxleyi (strain CCMP1516)</name>
    <dbReference type="NCBI Taxonomy" id="280463"/>
    <lineage>
        <taxon>Eukaryota</taxon>
        <taxon>Haptista</taxon>
        <taxon>Haptophyta</taxon>
        <taxon>Prymnesiophyceae</taxon>
        <taxon>Isochrysidales</taxon>
        <taxon>Noelaerhabdaceae</taxon>
        <taxon>Emiliania</taxon>
    </lineage>
</organism>
<reference evidence="2" key="2">
    <citation type="submission" date="2024-10" db="UniProtKB">
        <authorList>
            <consortium name="EnsemblProtists"/>
        </authorList>
    </citation>
    <scope>IDENTIFICATION</scope>
</reference>
<evidence type="ECO:0000313" key="3">
    <source>
        <dbReference type="Proteomes" id="UP000013827"/>
    </source>
</evidence>
<feature type="compositionally biased region" description="Basic residues" evidence="1">
    <location>
        <begin position="23"/>
        <end position="36"/>
    </location>
</feature>
<dbReference type="KEGG" id="ehx:EMIHUDRAFT_362256"/>